<dbReference type="EMBL" id="JBHUII010000004">
    <property type="protein sequence ID" value="MFD2205762.1"/>
    <property type="molecule type" value="Genomic_DNA"/>
</dbReference>
<evidence type="ECO:0000313" key="2">
    <source>
        <dbReference type="Proteomes" id="UP001597294"/>
    </source>
</evidence>
<organism evidence="1 2">
    <name type="scientific">Kiloniella antarctica</name>
    <dbReference type="NCBI Taxonomy" id="1550907"/>
    <lineage>
        <taxon>Bacteria</taxon>
        <taxon>Pseudomonadati</taxon>
        <taxon>Pseudomonadota</taxon>
        <taxon>Alphaproteobacteria</taxon>
        <taxon>Rhodospirillales</taxon>
        <taxon>Kiloniellaceae</taxon>
        <taxon>Kiloniella</taxon>
    </lineage>
</organism>
<accession>A0ABW5BI15</accession>
<evidence type="ECO:0000313" key="1">
    <source>
        <dbReference type="EMBL" id="MFD2205762.1"/>
    </source>
</evidence>
<gene>
    <name evidence="1" type="ORF">ACFSKO_09075</name>
</gene>
<proteinExistence type="predicted"/>
<comment type="caution">
    <text evidence="1">The sequence shown here is derived from an EMBL/GenBank/DDBJ whole genome shotgun (WGS) entry which is preliminary data.</text>
</comment>
<protein>
    <recommendedName>
        <fullName evidence="3">O-methyltransferase domain-containing protein</fullName>
    </recommendedName>
</protein>
<evidence type="ECO:0008006" key="3">
    <source>
        <dbReference type="Google" id="ProtNLM"/>
    </source>
</evidence>
<name>A0ABW5BI15_9PROT</name>
<reference evidence="2" key="1">
    <citation type="journal article" date="2019" name="Int. J. Syst. Evol. Microbiol.">
        <title>The Global Catalogue of Microorganisms (GCM) 10K type strain sequencing project: providing services to taxonomists for standard genome sequencing and annotation.</title>
        <authorList>
            <consortium name="The Broad Institute Genomics Platform"/>
            <consortium name="The Broad Institute Genome Sequencing Center for Infectious Disease"/>
            <person name="Wu L."/>
            <person name="Ma J."/>
        </authorList>
    </citation>
    <scope>NUCLEOTIDE SEQUENCE [LARGE SCALE GENOMIC DNA]</scope>
    <source>
        <strain evidence="2">CGMCC 4.7192</strain>
    </source>
</reference>
<keyword evidence="2" id="KW-1185">Reference proteome</keyword>
<dbReference type="Proteomes" id="UP001597294">
    <property type="component" value="Unassembled WGS sequence"/>
</dbReference>
<sequence length="67" mass="7482">MAETHRGLTSDGRFILVEEIFEKGHGLALDEIQEHLIDAGFKVVNSSLQYADGAQMHMVVARNNKEN</sequence>
<dbReference type="RefSeq" id="WP_380250687.1">
    <property type="nucleotide sequence ID" value="NZ_JBHUII010000004.1"/>
</dbReference>